<gene>
    <name evidence="2" type="ORF">ACFPQ4_02505</name>
</gene>
<name>A0ABW0QU74_9BACL</name>
<keyword evidence="1" id="KW-1133">Transmembrane helix</keyword>
<dbReference type="RefSeq" id="WP_378110150.1">
    <property type="nucleotide sequence ID" value="NZ_JBHSNC010000007.1"/>
</dbReference>
<proteinExistence type="predicted"/>
<comment type="caution">
    <text evidence="2">The sequence shown here is derived from an EMBL/GenBank/DDBJ whole genome shotgun (WGS) entry which is preliminary data.</text>
</comment>
<organism evidence="2 3">
    <name type="scientific">Cohnella yongneupensis</name>
    <dbReference type="NCBI Taxonomy" id="425006"/>
    <lineage>
        <taxon>Bacteria</taxon>
        <taxon>Bacillati</taxon>
        <taxon>Bacillota</taxon>
        <taxon>Bacilli</taxon>
        <taxon>Bacillales</taxon>
        <taxon>Paenibacillaceae</taxon>
        <taxon>Cohnella</taxon>
    </lineage>
</organism>
<evidence type="ECO:0000256" key="1">
    <source>
        <dbReference type="SAM" id="Phobius"/>
    </source>
</evidence>
<sequence length="152" mass="18096">MKQYFYIFVIILVFIVITGCEIERDEIKNEINNINSISNLSESEHEDDWINLFMGRWISQTEQDIFLELQDGVEKTGVIEGDLFSSAEFTISDVNKEEQYIIIHGFSVEMPYEEEEPQKEEYTSKLQLLNNGQELLYIYDYLRTKNESKWKR</sequence>
<protein>
    <submittedName>
        <fullName evidence="2">Uncharacterized protein</fullName>
    </submittedName>
</protein>
<accession>A0ABW0QU74</accession>
<evidence type="ECO:0000313" key="2">
    <source>
        <dbReference type="EMBL" id="MFC5528320.1"/>
    </source>
</evidence>
<dbReference type="Proteomes" id="UP001596108">
    <property type="component" value="Unassembled WGS sequence"/>
</dbReference>
<keyword evidence="3" id="KW-1185">Reference proteome</keyword>
<keyword evidence="1" id="KW-0472">Membrane</keyword>
<keyword evidence="1" id="KW-0812">Transmembrane</keyword>
<dbReference type="PROSITE" id="PS51257">
    <property type="entry name" value="PROKAR_LIPOPROTEIN"/>
    <property type="match status" value="1"/>
</dbReference>
<dbReference type="EMBL" id="JBHSNC010000007">
    <property type="protein sequence ID" value="MFC5528320.1"/>
    <property type="molecule type" value="Genomic_DNA"/>
</dbReference>
<feature type="transmembrane region" description="Helical" evidence="1">
    <location>
        <begin position="6"/>
        <end position="22"/>
    </location>
</feature>
<evidence type="ECO:0000313" key="3">
    <source>
        <dbReference type="Proteomes" id="UP001596108"/>
    </source>
</evidence>
<reference evidence="3" key="1">
    <citation type="journal article" date="2019" name="Int. J. Syst. Evol. Microbiol.">
        <title>The Global Catalogue of Microorganisms (GCM) 10K type strain sequencing project: providing services to taxonomists for standard genome sequencing and annotation.</title>
        <authorList>
            <consortium name="The Broad Institute Genomics Platform"/>
            <consortium name="The Broad Institute Genome Sequencing Center for Infectious Disease"/>
            <person name="Wu L."/>
            <person name="Ma J."/>
        </authorList>
    </citation>
    <scope>NUCLEOTIDE SEQUENCE [LARGE SCALE GENOMIC DNA]</scope>
    <source>
        <strain evidence="3">CGMCC 1.18578</strain>
    </source>
</reference>